<evidence type="ECO:0000256" key="2">
    <source>
        <dbReference type="ARBA" id="ARBA00022741"/>
    </source>
</evidence>
<keyword evidence="6" id="KW-1185">Reference proteome</keyword>
<dbReference type="Proteomes" id="UP000254664">
    <property type="component" value="Unassembled WGS sequence"/>
</dbReference>
<dbReference type="InterPro" id="IPR003593">
    <property type="entry name" value="AAA+_ATPase"/>
</dbReference>
<dbReference type="SUPFAM" id="SSF52540">
    <property type="entry name" value="P-loop containing nucleoside triphosphate hydrolases"/>
    <property type="match status" value="1"/>
</dbReference>
<dbReference type="EMBL" id="UFWZ01000001">
    <property type="protein sequence ID" value="SUY47663.1"/>
    <property type="molecule type" value="Genomic_DNA"/>
</dbReference>
<dbReference type="AlphaFoldDB" id="A0A381J9H4"/>
<gene>
    <name evidence="5" type="primary">ftsH2</name>
    <name evidence="5" type="ORF">NCTC9836_02001</name>
</gene>
<keyword evidence="5" id="KW-0378">Hydrolase</keyword>
<dbReference type="InterPro" id="IPR003959">
    <property type="entry name" value="ATPase_AAA_core"/>
</dbReference>
<dbReference type="Pfam" id="PF00004">
    <property type="entry name" value="AAA"/>
    <property type="match status" value="1"/>
</dbReference>
<evidence type="ECO:0000313" key="6">
    <source>
        <dbReference type="Proteomes" id="UP000254664"/>
    </source>
</evidence>
<dbReference type="SMART" id="SM00382">
    <property type="entry name" value="AAA"/>
    <property type="match status" value="1"/>
</dbReference>
<organism evidence="5 6">
    <name type="scientific">Clostridium putrefaciens</name>
    <dbReference type="NCBI Taxonomy" id="99675"/>
    <lineage>
        <taxon>Bacteria</taxon>
        <taxon>Bacillati</taxon>
        <taxon>Bacillota</taxon>
        <taxon>Clostridia</taxon>
        <taxon>Eubacteriales</taxon>
        <taxon>Clostridiaceae</taxon>
        <taxon>Clostridium</taxon>
    </lineage>
</organism>
<dbReference type="CDD" id="cd19481">
    <property type="entry name" value="RecA-like_protease"/>
    <property type="match status" value="1"/>
</dbReference>
<dbReference type="InterPro" id="IPR027417">
    <property type="entry name" value="P-loop_NTPase"/>
</dbReference>
<name>A0A381J9H4_9CLOT</name>
<comment type="similarity">
    <text evidence="1">Belongs to the AAA ATPase family.</text>
</comment>
<dbReference type="Gene3D" id="1.10.8.60">
    <property type="match status" value="1"/>
</dbReference>
<dbReference type="OrthoDB" id="9806903at2"/>
<dbReference type="RefSeq" id="WP_115641593.1">
    <property type="nucleotide sequence ID" value="NZ_UFWZ01000001.1"/>
</dbReference>
<sequence>MNIEDYIPQLIRASLDNDLRTVRALSTKIIRGVKQNNPEMANQISEALNFHGAGLSSVRSIGYGTLPQDQDSRSNLLVVQEPMEIDPPLFNNKINSIIQTIVDERANINKLMSVGLAPAASILLFGPPGVGKTLLAKYLSSVFGLKFASLDMASAVSSYLGKTGQNLKKALDYAKEEPTLLLLDEFDAIAKRRDDSTDLGELKRVVNVLLKELEEWPPHSILIAATNHPELLDKAIWRRFDIALEVVLPDKLTRQKLFDFAFKDREYENMEKQIFKMYAQLTEGMSPADIIKVCDKSKKQHIMYGDKIEKLVILEIANASTDKSLDFNKRFCKVAREEFGMTYREMASILDKSISAIQNYIKRGVNDEQ</sequence>
<feature type="domain" description="AAA+ ATPase" evidence="4">
    <location>
        <begin position="118"/>
        <end position="250"/>
    </location>
</feature>
<dbReference type="InterPro" id="IPR050221">
    <property type="entry name" value="26S_Proteasome_ATPase"/>
</dbReference>
<protein>
    <submittedName>
        <fullName evidence="5">ATPase AAA</fullName>
        <ecNumber evidence="5">3.4.24.-</ecNumber>
    </submittedName>
</protein>
<dbReference type="GO" id="GO:0005524">
    <property type="term" value="F:ATP binding"/>
    <property type="evidence" value="ECO:0007669"/>
    <property type="project" value="UniProtKB-KW"/>
</dbReference>
<evidence type="ECO:0000256" key="1">
    <source>
        <dbReference type="ARBA" id="ARBA00006914"/>
    </source>
</evidence>
<reference evidence="5 6" key="1">
    <citation type="submission" date="2018-06" db="EMBL/GenBank/DDBJ databases">
        <authorList>
            <consortium name="Pathogen Informatics"/>
            <person name="Doyle S."/>
        </authorList>
    </citation>
    <scope>NUCLEOTIDE SEQUENCE [LARGE SCALE GENOMIC DNA]</scope>
    <source>
        <strain evidence="5 6">NCTC9836</strain>
    </source>
</reference>
<evidence type="ECO:0000256" key="3">
    <source>
        <dbReference type="ARBA" id="ARBA00022840"/>
    </source>
</evidence>
<keyword evidence="2" id="KW-0547">Nucleotide-binding</keyword>
<accession>A0A381J9H4</accession>
<dbReference type="PANTHER" id="PTHR23073">
    <property type="entry name" value="26S PROTEASOME REGULATORY SUBUNIT"/>
    <property type="match status" value="1"/>
</dbReference>
<proteinExistence type="inferred from homology"/>
<evidence type="ECO:0000259" key="4">
    <source>
        <dbReference type="SMART" id="SM00382"/>
    </source>
</evidence>
<dbReference type="GO" id="GO:0016887">
    <property type="term" value="F:ATP hydrolysis activity"/>
    <property type="evidence" value="ECO:0007669"/>
    <property type="project" value="InterPro"/>
</dbReference>
<keyword evidence="3" id="KW-0067">ATP-binding</keyword>
<evidence type="ECO:0000313" key="5">
    <source>
        <dbReference type="EMBL" id="SUY47663.1"/>
    </source>
</evidence>
<dbReference type="Gene3D" id="3.40.50.300">
    <property type="entry name" value="P-loop containing nucleotide triphosphate hydrolases"/>
    <property type="match status" value="1"/>
</dbReference>
<dbReference type="EC" id="3.4.24.-" evidence="5"/>